<feature type="compositionally biased region" description="Polar residues" evidence="1">
    <location>
        <begin position="1"/>
        <end position="12"/>
    </location>
</feature>
<comment type="caution">
    <text evidence="2">The sequence shown here is derived from an EMBL/GenBank/DDBJ whole genome shotgun (WGS) entry which is preliminary data.</text>
</comment>
<feature type="region of interest" description="Disordered" evidence="1">
    <location>
        <begin position="1"/>
        <end position="22"/>
    </location>
</feature>
<dbReference type="Proteomes" id="UP000598997">
    <property type="component" value="Unassembled WGS sequence"/>
</dbReference>
<accession>A0A917DH52</accession>
<evidence type="ECO:0000313" key="3">
    <source>
        <dbReference type="Proteomes" id="UP000598997"/>
    </source>
</evidence>
<evidence type="ECO:0000256" key="1">
    <source>
        <dbReference type="SAM" id="MobiDB-lite"/>
    </source>
</evidence>
<gene>
    <name evidence="2" type="ORF">GCM10010989_08200</name>
</gene>
<dbReference type="EMBL" id="BMIO01000002">
    <property type="protein sequence ID" value="GGD36461.1"/>
    <property type="molecule type" value="Genomic_DNA"/>
</dbReference>
<evidence type="ECO:0000313" key="2">
    <source>
        <dbReference type="EMBL" id="GGD36461.1"/>
    </source>
</evidence>
<proteinExistence type="predicted"/>
<sequence length="83" mass="8323">MAQNGSVPSTRNDCGKRDSPVSGVAAAFGAGVGSLSDPVGWGSGSAPHPAMDRARHAAKKGLVEVMAKGLPDGERNGERPVLA</sequence>
<keyword evidence="3" id="KW-1185">Reference proteome</keyword>
<organism evidence="2 3">
    <name type="scientific">Croceicoccus pelagius</name>
    <dbReference type="NCBI Taxonomy" id="1703341"/>
    <lineage>
        <taxon>Bacteria</taxon>
        <taxon>Pseudomonadati</taxon>
        <taxon>Pseudomonadota</taxon>
        <taxon>Alphaproteobacteria</taxon>
        <taxon>Sphingomonadales</taxon>
        <taxon>Erythrobacteraceae</taxon>
        <taxon>Croceicoccus</taxon>
    </lineage>
</organism>
<name>A0A917DH52_9SPHN</name>
<dbReference type="AlphaFoldDB" id="A0A917DH52"/>
<reference evidence="2 3" key="1">
    <citation type="journal article" date="2014" name="Int. J. Syst. Evol. Microbiol.">
        <title>Complete genome sequence of Corynebacterium casei LMG S-19264T (=DSM 44701T), isolated from a smear-ripened cheese.</title>
        <authorList>
            <consortium name="US DOE Joint Genome Institute (JGI-PGF)"/>
            <person name="Walter F."/>
            <person name="Albersmeier A."/>
            <person name="Kalinowski J."/>
            <person name="Ruckert C."/>
        </authorList>
    </citation>
    <scope>NUCLEOTIDE SEQUENCE [LARGE SCALE GENOMIC DNA]</scope>
    <source>
        <strain evidence="2 3">CGMCC 1.15358</strain>
    </source>
</reference>
<protein>
    <submittedName>
        <fullName evidence="2">Uncharacterized protein</fullName>
    </submittedName>
</protein>